<dbReference type="OrthoDB" id="9815027at2"/>
<feature type="domain" description="Amidohydrolase 3" evidence="1">
    <location>
        <begin position="36"/>
        <end position="380"/>
    </location>
</feature>
<proteinExistence type="predicted"/>
<sequence length="425" mass="44543">MLLSNCRLADGRTGMHVLVRGERVAAILDAPVPDPEVVDLGGALLLPALTDFHLHLDKSLFGLPWMPHAAGPDRMSRIETDARVLPGLPVEPRATAMLRRCLAAGSVHFRSHVDITPAFGLRNLEGVLAVKAAHAGMCHIQTVAFPQAGVMRAPGTLALLEEALRQGAEVLGGLDPCEVDRDPKGQLDAIFGLAGRHGVGLDIHLHEAGELGLFSIAEICARTRALGMQGQVWVSHGFALGAAPEGKLMAAAADMAGAGVGLVSHGAGAAPLPPLLRLAEAGVPVALGNDNMRDTWGPYGTGDMLERAAIIGWRLDARTDAAMERVFGWVVESGARAMGVEVPAVAVGGVASFVSVAAEGVAEAVAQHAKRGLVVFRGRVAWHPENHCLDSAPAGSVRNSVCVRSVERHGQARALVKRWPNRTAN</sequence>
<dbReference type="InterPro" id="IPR013108">
    <property type="entry name" value="Amidohydro_3"/>
</dbReference>
<evidence type="ECO:0000313" key="2">
    <source>
        <dbReference type="EMBL" id="TDH59396.1"/>
    </source>
</evidence>
<name>A0A4R5Q9F7_9PROT</name>
<dbReference type="InterPro" id="IPR052349">
    <property type="entry name" value="Metallo-hydrolase_Enzymes"/>
</dbReference>
<organism evidence="2 3">
    <name type="scientific">Dankookia rubra</name>
    <dbReference type="NCBI Taxonomy" id="1442381"/>
    <lineage>
        <taxon>Bacteria</taxon>
        <taxon>Pseudomonadati</taxon>
        <taxon>Pseudomonadota</taxon>
        <taxon>Alphaproteobacteria</taxon>
        <taxon>Acetobacterales</taxon>
        <taxon>Roseomonadaceae</taxon>
        <taxon>Dankookia</taxon>
    </lineage>
</organism>
<evidence type="ECO:0000313" key="3">
    <source>
        <dbReference type="Proteomes" id="UP000295096"/>
    </source>
</evidence>
<dbReference type="Pfam" id="PF07969">
    <property type="entry name" value="Amidohydro_3"/>
    <property type="match status" value="1"/>
</dbReference>
<reference evidence="2 3" key="1">
    <citation type="journal article" date="2016" name="J. Microbiol.">
        <title>Dankookia rubra gen. nov., sp. nov., an alphaproteobacterium isolated from sediment of a shallow stream.</title>
        <authorList>
            <person name="Kim W.H."/>
            <person name="Kim D.H."/>
            <person name="Kang K."/>
            <person name="Ahn T.Y."/>
        </authorList>
    </citation>
    <scope>NUCLEOTIDE SEQUENCE [LARGE SCALE GENOMIC DNA]</scope>
    <source>
        <strain evidence="2 3">JCM30602</strain>
    </source>
</reference>
<dbReference type="Gene3D" id="3.20.20.140">
    <property type="entry name" value="Metal-dependent hydrolases"/>
    <property type="match status" value="1"/>
</dbReference>
<dbReference type="PANTHER" id="PTHR32027:SF9">
    <property type="entry name" value="BLL3847 PROTEIN"/>
    <property type="match status" value="1"/>
</dbReference>
<dbReference type="AlphaFoldDB" id="A0A4R5Q9F7"/>
<dbReference type="EMBL" id="SMSJ01000068">
    <property type="protein sequence ID" value="TDH59396.1"/>
    <property type="molecule type" value="Genomic_DNA"/>
</dbReference>
<comment type="caution">
    <text evidence="2">The sequence shown here is derived from an EMBL/GenBank/DDBJ whole genome shotgun (WGS) entry which is preliminary data.</text>
</comment>
<dbReference type="InterPro" id="IPR011059">
    <property type="entry name" value="Metal-dep_hydrolase_composite"/>
</dbReference>
<dbReference type="SUPFAM" id="SSF51556">
    <property type="entry name" value="Metallo-dependent hydrolases"/>
    <property type="match status" value="1"/>
</dbReference>
<keyword evidence="3" id="KW-1185">Reference proteome</keyword>
<dbReference type="NCBIfam" id="NF004636">
    <property type="entry name" value="PRK05985.1"/>
    <property type="match status" value="1"/>
</dbReference>
<accession>A0A4R5Q9F7</accession>
<gene>
    <name evidence="2" type="ORF">E2C06_27660</name>
</gene>
<dbReference type="Proteomes" id="UP000295096">
    <property type="component" value="Unassembled WGS sequence"/>
</dbReference>
<dbReference type="Gene3D" id="2.30.40.10">
    <property type="entry name" value="Urease, subunit C, domain 1"/>
    <property type="match status" value="1"/>
</dbReference>
<protein>
    <recommendedName>
        <fullName evidence="1">Amidohydrolase 3 domain-containing protein</fullName>
    </recommendedName>
</protein>
<dbReference type="SUPFAM" id="SSF51338">
    <property type="entry name" value="Composite domain of metallo-dependent hydrolases"/>
    <property type="match status" value="1"/>
</dbReference>
<dbReference type="InterPro" id="IPR032466">
    <property type="entry name" value="Metal_Hydrolase"/>
</dbReference>
<evidence type="ECO:0000259" key="1">
    <source>
        <dbReference type="Pfam" id="PF07969"/>
    </source>
</evidence>
<dbReference type="RefSeq" id="WP_133291814.1">
    <property type="nucleotide sequence ID" value="NZ_SMSJ01000068.1"/>
</dbReference>
<dbReference type="PANTHER" id="PTHR32027">
    <property type="entry name" value="CYTOSINE DEAMINASE"/>
    <property type="match status" value="1"/>
</dbReference>
<dbReference type="GO" id="GO:0016814">
    <property type="term" value="F:hydrolase activity, acting on carbon-nitrogen (but not peptide) bonds, in cyclic amidines"/>
    <property type="evidence" value="ECO:0007669"/>
    <property type="project" value="TreeGrafter"/>
</dbReference>